<keyword evidence="8" id="KW-1185">Reference proteome</keyword>
<dbReference type="EMBL" id="JBHRTP010000045">
    <property type="protein sequence ID" value="MFC3109209.1"/>
    <property type="molecule type" value="Genomic_DNA"/>
</dbReference>
<dbReference type="PANTHER" id="PTHR39210:SF1">
    <property type="entry name" value="HEPARIN-SULFATE LYASE"/>
    <property type="match status" value="1"/>
</dbReference>
<keyword evidence="2" id="KW-0732">Signal</keyword>
<accession>A0ABV7F2C4</accession>
<reference evidence="8" key="1">
    <citation type="journal article" date="2019" name="Int. J. Syst. Evol. Microbiol.">
        <title>The Global Catalogue of Microorganisms (GCM) 10K type strain sequencing project: providing services to taxonomists for standard genome sequencing and annotation.</title>
        <authorList>
            <consortium name="The Broad Institute Genomics Platform"/>
            <consortium name="The Broad Institute Genome Sequencing Center for Infectious Disease"/>
            <person name="Wu L."/>
            <person name="Ma J."/>
        </authorList>
    </citation>
    <scope>NUCLEOTIDE SEQUENCE [LARGE SCALE GENOMIC DNA]</scope>
    <source>
        <strain evidence="8">KCTC 42986</strain>
    </source>
</reference>
<evidence type="ECO:0000313" key="7">
    <source>
        <dbReference type="EMBL" id="MFC3109209.1"/>
    </source>
</evidence>
<dbReference type="InterPro" id="IPR008929">
    <property type="entry name" value="Chondroitin_lyas"/>
</dbReference>
<feature type="domain" description="Heparinase II/III-like C-terminal" evidence="5">
    <location>
        <begin position="427"/>
        <end position="606"/>
    </location>
</feature>
<dbReference type="Gene3D" id="1.50.10.100">
    <property type="entry name" value="Chondroitin AC/alginate lyase"/>
    <property type="match status" value="1"/>
</dbReference>
<gene>
    <name evidence="7" type="ORF">ACFOFO_14760</name>
</gene>
<feature type="domain" description="Heparin-sulfate lyase N-terminal" evidence="6">
    <location>
        <begin position="123"/>
        <end position="360"/>
    </location>
</feature>
<dbReference type="Proteomes" id="UP001595530">
    <property type="component" value="Unassembled WGS sequence"/>
</dbReference>
<keyword evidence="4 7" id="KW-0456">Lyase</keyword>
<evidence type="ECO:0000256" key="3">
    <source>
        <dbReference type="ARBA" id="ARBA00022764"/>
    </source>
</evidence>
<sequence length="677" mass="76865">MNSLASALDRRAGRLAQLQWKLNRLRLMTGSEIGWRLRQAAQARLEHRGVGLARWPPAPRGSWGQAWLPVLPYASDADIYRQAADRILSGCFKVFALHDADLGFPPRWNRDPKTGIDAPLDFGKTLNYRDPRVVGDIKYLWEPNRHYELVTLAQAFHLSGQSRYATACRTLLESWFEQSPYPLGQSWSSSLENAIRLVNWAVAWHLLGGADSKVFAGEGASAFQRRWLDSIYQHCHFIAGHFSFHSSANNHLLGEYMGLFIGATTWPCWDASSRWRRLAQRGLEREALKQNAPDGVNREQGIWYHHEVADMMLLCGLFGRANGMEFSEAYWERLETMLEFVLSVMDVAGNVPMIGDSDDALMVRFSQEADFDPYRSLLASGAVLFKRADFKAKAGRFDAKSRWLLGDSGADVFGSLREQEQAPAEVRRLFPDGGYYILGRDFEAATEIKIVADAGELGYLSIAAHGHADALAFTLSVGGELLLIDPGTYAYHTQKKWRDYFRGTSAHNTVRVDGRDQSEPGGNFMWLSKANAHCDRWETDEELDCFIGSHDGYLRLDDPVLHKRKIVFLKRERTLLVEDILECRKQHDIEFCWHFADTCKIFLDQRKVSAFGGNVRVDMTMPDCHCEPEVVVGSEAPPFGWISYRFDEKLPSPSIIWRDRINGTTRRVTVFNIVTKP</sequence>
<dbReference type="PANTHER" id="PTHR39210">
    <property type="entry name" value="HEPARIN-SULFATE LYASE"/>
    <property type="match status" value="1"/>
</dbReference>
<comment type="caution">
    <text evidence="7">The sequence shown here is derived from an EMBL/GenBank/DDBJ whole genome shotgun (WGS) entry which is preliminary data.</text>
</comment>
<dbReference type="InterPro" id="IPR031680">
    <property type="entry name" value="Hepar_II_III_N"/>
</dbReference>
<evidence type="ECO:0000259" key="6">
    <source>
        <dbReference type="Pfam" id="PF16889"/>
    </source>
</evidence>
<proteinExistence type="predicted"/>
<comment type="subcellular location">
    <subcellularLocation>
        <location evidence="1">Periplasm</location>
    </subcellularLocation>
</comment>
<dbReference type="RefSeq" id="WP_390321930.1">
    <property type="nucleotide sequence ID" value="NZ_JBHRTP010000045.1"/>
</dbReference>
<evidence type="ECO:0000256" key="2">
    <source>
        <dbReference type="ARBA" id="ARBA00022729"/>
    </source>
</evidence>
<dbReference type="Pfam" id="PF07940">
    <property type="entry name" value="Hepar_II_III_C"/>
    <property type="match status" value="1"/>
</dbReference>
<protein>
    <submittedName>
        <fullName evidence="7">Alginate lyase family protein</fullName>
    </submittedName>
</protein>
<evidence type="ECO:0000259" key="5">
    <source>
        <dbReference type="Pfam" id="PF07940"/>
    </source>
</evidence>
<name>A0ABV7F2C4_9BURK</name>
<dbReference type="Gene3D" id="2.70.98.70">
    <property type="match status" value="1"/>
</dbReference>
<dbReference type="Pfam" id="PF16889">
    <property type="entry name" value="Hepar_II_III_N"/>
    <property type="match status" value="1"/>
</dbReference>
<dbReference type="InterPro" id="IPR012480">
    <property type="entry name" value="Hepar_II_III_C"/>
</dbReference>
<evidence type="ECO:0000256" key="1">
    <source>
        <dbReference type="ARBA" id="ARBA00004418"/>
    </source>
</evidence>
<evidence type="ECO:0000313" key="8">
    <source>
        <dbReference type="Proteomes" id="UP001595530"/>
    </source>
</evidence>
<evidence type="ECO:0000256" key="4">
    <source>
        <dbReference type="ARBA" id="ARBA00023239"/>
    </source>
</evidence>
<organism evidence="7 8">
    <name type="scientific">Undibacterium arcticum</name>
    <dbReference type="NCBI Taxonomy" id="1762892"/>
    <lineage>
        <taxon>Bacteria</taxon>
        <taxon>Pseudomonadati</taxon>
        <taxon>Pseudomonadota</taxon>
        <taxon>Betaproteobacteria</taxon>
        <taxon>Burkholderiales</taxon>
        <taxon>Oxalobacteraceae</taxon>
        <taxon>Undibacterium</taxon>
    </lineage>
</organism>
<dbReference type="GO" id="GO:0016829">
    <property type="term" value="F:lyase activity"/>
    <property type="evidence" value="ECO:0007669"/>
    <property type="project" value="UniProtKB-KW"/>
</dbReference>
<keyword evidence="3" id="KW-0574">Periplasm</keyword>
<dbReference type="SUPFAM" id="SSF48230">
    <property type="entry name" value="Chondroitin AC/alginate lyase"/>
    <property type="match status" value="1"/>
</dbReference>